<dbReference type="Proteomes" id="UP000471082">
    <property type="component" value="Unassembled WGS sequence"/>
</dbReference>
<feature type="non-terminal residue" evidence="1">
    <location>
        <position position="104"/>
    </location>
</feature>
<evidence type="ECO:0000313" key="2">
    <source>
        <dbReference type="Proteomes" id="UP000471082"/>
    </source>
</evidence>
<comment type="caution">
    <text evidence="1">The sequence shown here is derived from an EMBL/GenBank/DDBJ whole genome shotgun (WGS) entry which is preliminary data.</text>
</comment>
<gene>
    <name evidence="1" type="ORF">G3W61_31020</name>
</gene>
<feature type="non-terminal residue" evidence="1">
    <location>
        <position position="1"/>
    </location>
</feature>
<dbReference type="PANTHER" id="PTHR33361">
    <property type="entry name" value="GLR0591 PROTEIN"/>
    <property type="match status" value="1"/>
</dbReference>
<reference evidence="1 2" key="1">
    <citation type="submission" date="2019-11" db="EMBL/GenBank/DDBJ databases">
        <title>Genome-resolved metagenomics to study the prevalence of co-infection and intraspecific heterogeneity among plant pathogen metapopulations.</title>
        <authorList>
            <person name="Newberry E."/>
            <person name="Bhandari R."/>
            <person name="Kemble J."/>
            <person name="Sikora E."/>
            <person name="Potnis N."/>
        </authorList>
    </citation>
    <scope>NUCLEOTIDE SEQUENCE [LARGE SCALE GENOMIC DNA]</scope>
    <source>
        <strain evidence="1">Xp_Tom_Tuscaloosa_18b</strain>
    </source>
</reference>
<organism evidence="1 2">
    <name type="scientific">Xanthomonas perforans</name>
    <dbReference type="NCBI Taxonomy" id="442694"/>
    <lineage>
        <taxon>Bacteria</taxon>
        <taxon>Pseudomonadati</taxon>
        <taxon>Pseudomonadota</taxon>
        <taxon>Gammaproteobacteria</taxon>
        <taxon>Lysobacterales</taxon>
        <taxon>Lysobacteraceae</taxon>
        <taxon>Xanthomonas</taxon>
    </lineage>
</organism>
<protein>
    <submittedName>
        <fullName evidence="1">DUF885 family protein</fullName>
    </submittedName>
</protein>
<dbReference type="InterPro" id="IPR010281">
    <property type="entry name" value="DUF885"/>
</dbReference>
<dbReference type="AlphaFoldDB" id="A0A7X5N4B7"/>
<proteinExistence type="predicted"/>
<dbReference type="PANTHER" id="PTHR33361:SF16">
    <property type="entry name" value="DUF885 DOMAIN-CONTAINING PROTEIN"/>
    <property type="match status" value="1"/>
</dbReference>
<accession>A0A7X5N4B7</accession>
<dbReference type="EMBL" id="JAAGYU010001809">
    <property type="protein sequence ID" value="NEL80679.1"/>
    <property type="molecule type" value="Genomic_DNA"/>
</dbReference>
<sequence>RPAYTKLAAFVRDEYAAQGRAQEGVWSLPDGERRYRYAIHTQTTTDMAPEEIHQIGLKEVARIEGEMTVIAKAQGFADLASFRKAVDTDKRHFASSGEQILQQY</sequence>
<dbReference type="Pfam" id="PF05960">
    <property type="entry name" value="DUF885"/>
    <property type="match status" value="1"/>
</dbReference>
<evidence type="ECO:0000313" key="1">
    <source>
        <dbReference type="EMBL" id="NEL80679.1"/>
    </source>
</evidence>
<name>A0A7X5N4B7_XANPE</name>